<keyword evidence="3" id="KW-0479">Metal-binding</keyword>
<name>A0A7Y9DN54_9ACTN</name>
<comment type="caution">
    <text evidence="7">The sequence shown here is derived from an EMBL/GenBank/DDBJ whole genome shotgun (WGS) entry which is preliminary data.</text>
</comment>
<evidence type="ECO:0000259" key="6">
    <source>
        <dbReference type="SMART" id="SM00849"/>
    </source>
</evidence>
<dbReference type="AlphaFoldDB" id="A0A7Y9DN54"/>
<comment type="cofactor">
    <cofactor evidence="1">
        <name>Zn(2+)</name>
        <dbReference type="ChEBI" id="CHEBI:29105"/>
    </cofactor>
</comment>
<comment type="similarity">
    <text evidence="2">Belongs to the metallo-beta-lactamase superfamily.</text>
</comment>
<gene>
    <name evidence="7" type="ORF">BJ968_003222</name>
</gene>
<keyword evidence="5" id="KW-0862">Zinc</keyword>
<dbReference type="GO" id="GO:0016787">
    <property type="term" value="F:hydrolase activity"/>
    <property type="evidence" value="ECO:0007669"/>
    <property type="project" value="UniProtKB-KW"/>
</dbReference>
<reference evidence="7 8" key="1">
    <citation type="submission" date="2020-07" db="EMBL/GenBank/DDBJ databases">
        <title>Sequencing the genomes of 1000 actinobacteria strains.</title>
        <authorList>
            <person name="Klenk H.-P."/>
        </authorList>
    </citation>
    <scope>NUCLEOTIDE SEQUENCE [LARGE SCALE GENOMIC DNA]</scope>
    <source>
        <strain evidence="7 8">DSM 7487</strain>
    </source>
</reference>
<dbReference type="EMBL" id="JACCBB010000001">
    <property type="protein sequence ID" value="NYD23682.1"/>
    <property type="molecule type" value="Genomic_DNA"/>
</dbReference>
<evidence type="ECO:0000256" key="4">
    <source>
        <dbReference type="ARBA" id="ARBA00022801"/>
    </source>
</evidence>
<keyword evidence="8" id="KW-1185">Reference proteome</keyword>
<evidence type="ECO:0000256" key="2">
    <source>
        <dbReference type="ARBA" id="ARBA00007749"/>
    </source>
</evidence>
<evidence type="ECO:0000256" key="1">
    <source>
        <dbReference type="ARBA" id="ARBA00001947"/>
    </source>
</evidence>
<evidence type="ECO:0000313" key="8">
    <source>
        <dbReference type="Proteomes" id="UP000521922"/>
    </source>
</evidence>
<dbReference type="InterPro" id="IPR036866">
    <property type="entry name" value="RibonucZ/Hydroxyglut_hydro"/>
</dbReference>
<evidence type="ECO:0000256" key="3">
    <source>
        <dbReference type="ARBA" id="ARBA00022723"/>
    </source>
</evidence>
<dbReference type="GO" id="GO:0046872">
    <property type="term" value="F:metal ion binding"/>
    <property type="evidence" value="ECO:0007669"/>
    <property type="project" value="UniProtKB-KW"/>
</dbReference>
<dbReference type="InterPro" id="IPR001279">
    <property type="entry name" value="Metallo-B-lactamas"/>
</dbReference>
<organism evidence="7 8">
    <name type="scientific">Kineococcus aurantiacus</name>
    <dbReference type="NCBI Taxonomy" id="37633"/>
    <lineage>
        <taxon>Bacteria</taxon>
        <taxon>Bacillati</taxon>
        <taxon>Actinomycetota</taxon>
        <taxon>Actinomycetes</taxon>
        <taxon>Kineosporiales</taxon>
        <taxon>Kineosporiaceae</taxon>
        <taxon>Kineococcus</taxon>
    </lineage>
</organism>
<evidence type="ECO:0000256" key="5">
    <source>
        <dbReference type="ARBA" id="ARBA00022833"/>
    </source>
</evidence>
<dbReference type="SUPFAM" id="SSF56281">
    <property type="entry name" value="Metallo-hydrolase/oxidoreductase"/>
    <property type="match status" value="1"/>
</dbReference>
<feature type="domain" description="Metallo-beta-lactamase" evidence="6">
    <location>
        <begin position="46"/>
        <end position="248"/>
    </location>
</feature>
<dbReference type="Proteomes" id="UP000521922">
    <property type="component" value="Unassembled WGS sequence"/>
</dbReference>
<evidence type="ECO:0000313" key="7">
    <source>
        <dbReference type="EMBL" id="NYD23682.1"/>
    </source>
</evidence>
<dbReference type="PANTHER" id="PTHR42978:SF7">
    <property type="entry name" value="METALLO-HYDROLASE RV2300C-RELATED"/>
    <property type="match status" value="1"/>
</dbReference>
<dbReference type="InterPro" id="IPR051013">
    <property type="entry name" value="MBL_superfamily_lactonases"/>
</dbReference>
<dbReference type="RefSeq" id="WP_218885106.1">
    <property type="nucleotide sequence ID" value="NZ_BAAAGN010000025.1"/>
</dbReference>
<protein>
    <submittedName>
        <fullName evidence="7">Glyoxylase-like metal-dependent hydrolase (Beta-lactamase superfamily II)</fullName>
    </submittedName>
</protein>
<keyword evidence="4 7" id="KW-0378">Hydrolase</keyword>
<dbReference type="PANTHER" id="PTHR42978">
    <property type="entry name" value="QUORUM-QUENCHING LACTONASE YTNP-RELATED-RELATED"/>
    <property type="match status" value="1"/>
</dbReference>
<sequence length="270" mass="28459">MIPAALRPRAVGTWTVSLVHYADRDGVRGQHFADHDEHAGEPHPTAYFCWLLVGAAEVVLVDAGISPGRAAAAPGLRYRGSPVALLADAGVGADDVDRCVLTHLHYDHTGCVRELPRARLVVQRAELDYWTGPVAQRIRREHWLRTPADVEHVARAVAAGRGTALDGDADLAAGLSVHLVGGHTAGTQVVRVVTAAGPLVVASDASHFYENLEADRPGPLLHTTGLVHAAYDRVRELSAGGPGFLPGHDPGVLHRFPALPGSAGAVVRVA</sequence>
<dbReference type="CDD" id="cd07729">
    <property type="entry name" value="AHL_lactonase_MBL-fold"/>
    <property type="match status" value="1"/>
</dbReference>
<dbReference type="Gene3D" id="3.60.15.10">
    <property type="entry name" value="Ribonuclease Z/Hydroxyacylglutathione hydrolase-like"/>
    <property type="match status" value="1"/>
</dbReference>
<dbReference type="SMART" id="SM00849">
    <property type="entry name" value="Lactamase_B"/>
    <property type="match status" value="1"/>
</dbReference>
<accession>A0A7Y9DN54</accession>
<dbReference type="Pfam" id="PF00753">
    <property type="entry name" value="Lactamase_B"/>
    <property type="match status" value="1"/>
</dbReference>
<proteinExistence type="inferred from homology"/>